<dbReference type="Pfam" id="PF13683">
    <property type="entry name" value="rve_3"/>
    <property type="match status" value="1"/>
</dbReference>
<dbReference type="Proteomes" id="UP000502004">
    <property type="component" value="Chromosome"/>
</dbReference>
<organism evidence="2 3">
    <name type="scientific">Allofrancisella inopinata</name>
    <dbReference type="NCBI Taxonomy" id="1085647"/>
    <lineage>
        <taxon>Bacteria</taxon>
        <taxon>Pseudomonadati</taxon>
        <taxon>Pseudomonadota</taxon>
        <taxon>Gammaproteobacteria</taxon>
        <taxon>Thiotrichales</taxon>
        <taxon>Francisellaceae</taxon>
        <taxon>Allofrancisella</taxon>
    </lineage>
</organism>
<dbReference type="InterPro" id="IPR012337">
    <property type="entry name" value="RNaseH-like_sf"/>
</dbReference>
<evidence type="ECO:0000259" key="1">
    <source>
        <dbReference type="PROSITE" id="PS50994"/>
    </source>
</evidence>
<dbReference type="AlphaFoldDB" id="A0AAE6YKY7"/>
<dbReference type="SUPFAM" id="SSF53098">
    <property type="entry name" value="Ribonuclease H-like"/>
    <property type="match status" value="1"/>
</dbReference>
<evidence type="ECO:0000313" key="3">
    <source>
        <dbReference type="Proteomes" id="UP000502004"/>
    </source>
</evidence>
<dbReference type="KEGG" id="aii:E4K63_08060"/>
<dbReference type="PROSITE" id="PS50994">
    <property type="entry name" value="INTEGRASE"/>
    <property type="match status" value="1"/>
</dbReference>
<dbReference type="Gene3D" id="3.30.420.10">
    <property type="entry name" value="Ribonuclease H-like superfamily/Ribonuclease H"/>
    <property type="match status" value="1"/>
</dbReference>
<dbReference type="GO" id="GO:0015074">
    <property type="term" value="P:DNA integration"/>
    <property type="evidence" value="ECO:0007669"/>
    <property type="project" value="InterPro"/>
</dbReference>
<feature type="domain" description="Integrase catalytic" evidence="1">
    <location>
        <begin position="1"/>
        <end position="78"/>
    </location>
</feature>
<dbReference type="GO" id="GO:0003676">
    <property type="term" value="F:nucleic acid binding"/>
    <property type="evidence" value="ECO:0007669"/>
    <property type="project" value="InterPro"/>
</dbReference>
<sequence length="116" mass="13645">MISYGIKFRPNKPGSPHLNGKVERSQKTDLEEFYTLADLSEFNALQDSLAEWQMFYNWHRPYGSLKRLSPTDIVSKLKDKTLLWDEVNDLYDPKKEHIQEPVYAVELAMRKLKPCL</sequence>
<reference evidence="2 3" key="1">
    <citation type="submission" date="2019-03" db="EMBL/GenBank/DDBJ databases">
        <title>Complete Genome Sequence of Allofrancisella inopinata Strain SYSU YG23 Isolated from Water-Cooling Systems in China.</title>
        <authorList>
            <person name="Ohrman C."/>
            <person name="Uneklint I."/>
            <person name="Sjodin A."/>
        </authorList>
    </citation>
    <scope>NUCLEOTIDE SEQUENCE [LARGE SCALE GENOMIC DNA]</scope>
    <source>
        <strain evidence="2 3">SYSU YG23</strain>
    </source>
</reference>
<dbReference type="InterPro" id="IPR001584">
    <property type="entry name" value="Integrase_cat-core"/>
</dbReference>
<evidence type="ECO:0000313" key="2">
    <source>
        <dbReference type="EMBL" id="QIV96784.1"/>
    </source>
</evidence>
<accession>A0AAE6YKY7</accession>
<name>A0AAE6YKY7_9GAMM</name>
<dbReference type="EMBL" id="CP038241">
    <property type="protein sequence ID" value="QIV96784.1"/>
    <property type="molecule type" value="Genomic_DNA"/>
</dbReference>
<dbReference type="InterPro" id="IPR036397">
    <property type="entry name" value="RNaseH_sf"/>
</dbReference>
<proteinExistence type="predicted"/>
<keyword evidence="3" id="KW-1185">Reference proteome</keyword>
<gene>
    <name evidence="2" type="ORF">E4K63_08060</name>
</gene>
<protein>
    <recommendedName>
        <fullName evidence="1">Integrase catalytic domain-containing protein</fullName>
    </recommendedName>
</protein>